<evidence type="ECO:0000313" key="5">
    <source>
        <dbReference type="Proteomes" id="UP000316213"/>
    </source>
</evidence>
<evidence type="ECO:0000313" key="4">
    <source>
        <dbReference type="EMBL" id="TWU04025.1"/>
    </source>
</evidence>
<dbReference type="Pfam" id="PF19051">
    <property type="entry name" value="GFO_IDH_MocA_C2"/>
    <property type="match status" value="1"/>
</dbReference>
<dbReference type="InterPro" id="IPR006311">
    <property type="entry name" value="TAT_signal"/>
</dbReference>
<dbReference type="GO" id="GO:0000166">
    <property type="term" value="F:nucleotide binding"/>
    <property type="evidence" value="ECO:0007669"/>
    <property type="project" value="InterPro"/>
</dbReference>
<dbReference type="EMBL" id="SJPM01000001">
    <property type="protein sequence ID" value="TWU04025.1"/>
    <property type="molecule type" value="Genomic_DNA"/>
</dbReference>
<dbReference type="Proteomes" id="UP000316213">
    <property type="component" value="Unassembled WGS sequence"/>
</dbReference>
<dbReference type="InterPro" id="IPR043906">
    <property type="entry name" value="Gfo/Idh/MocA_OxRdtase_bact_C"/>
</dbReference>
<dbReference type="EC" id="1.1.1.312" evidence="4"/>
<dbReference type="InterPro" id="IPR000683">
    <property type="entry name" value="Gfo/Idh/MocA-like_OxRdtase_N"/>
</dbReference>
<comment type="caution">
    <text evidence="4">The sequence shown here is derived from an EMBL/GenBank/DDBJ whole genome shotgun (WGS) entry which is preliminary data.</text>
</comment>
<dbReference type="SUPFAM" id="SSF51735">
    <property type="entry name" value="NAD(P)-binding Rossmann-fold domains"/>
    <property type="match status" value="1"/>
</dbReference>
<dbReference type="PANTHER" id="PTHR43818">
    <property type="entry name" value="BCDNA.GH03377"/>
    <property type="match status" value="1"/>
</dbReference>
<dbReference type="GO" id="GO:0050606">
    <property type="term" value="F:4-carboxy-2-hydroxymuconate semialdehyde hemiacetal dehydrogenase activity"/>
    <property type="evidence" value="ECO:0007669"/>
    <property type="project" value="UniProtKB-EC"/>
</dbReference>
<name>A0A5C6AVH4_9BACT</name>
<dbReference type="RefSeq" id="WP_146576422.1">
    <property type="nucleotide sequence ID" value="NZ_SJPM01000001.1"/>
</dbReference>
<dbReference type="SUPFAM" id="SSF55347">
    <property type="entry name" value="Glyceraldehyde-3-phosphate dehydrogenase-like, C-terminal domain"/>
    <property type="match status" value="1"/>
</dbReference>
<dbReference type="InterPro" id="IPR036291">
    <property type="entry name" value="NAD(P)-bd_dom_sf"/>
</dbReference>
<dbReference type="PROSITE" id="PS51318">
    <property type="entry name" value="TAT"/>
    <property type="match status" value="1"/>
</dbReference>
<dbReference type="AlphaFoldDB" id="A0A5C6AVH4"/>
<dbReference type="OrthoDB" id="9788246at2"/>
<keyword evidence="4" id="KW-0560">Oxidoreductase</keyword>
<dbReference type="Gene3D" id="3.30.360.10">
    <property type="entry name" value="Dihydrodipicolinate Reductase, domain 2"/>
    <property type="match status" value="1"/>
</dbReference>
<keyword evidence="1" id="KW-0732">Signal</keyword>
<dbReference type="Pfam" id="PF01408">
    <property type="entry name" value="GFO_IDH_MocA"/>
    <property type="match status" value="1"/>
</dbReference>
<reference evidence="4 5" key="1">
    <citation type="submission" date="2019-02" db="EMBL/GenBank/DDBJ databases">
        <title>Deep-cultivation of Planctomycetes and their phenomic and genomic characterization uncovers novel biology.</title>
        <authorList>
            <person name="Wiegand S."/>
            <person name="Jogler M."/>
            <person name="Boedeker C."/>
            <person name="Pinto D."/>
            <person name="Vollmers J."/>
            <person name="Rivas-Marin E."/>
            <person name="Kohn T."/>
            <person name="Peeters S.H."/>
            <person name="Heuer A."/>
            <person name="Rast P."/>
            <person name="Oberbeckmann S."/>
            <person name="Bunk B."/>
            <person name="Jeske O."/>
            <person name="Meyerdierks A."/>
            <person name="Storesund J.E."/>
            <person name="Kallscheuer N."/>
            <person name="Luecker S."/>
            <person name="Lage O.M."/>
            <person name="Pohl T."/>
            <person name="Merkel B.J."/>
            <person name="Hornburger P."/>
            <person name="Mueller R.-W."/>
            <person name="Bruemmer F."/>
            <person name="Labrenz M."/>
            <person name="Spormann A.M."/>
            <person name="Op Den Camp H."/>
            <person name="Overmann J."/>
            <person name="Amann R."/>
            <person name="Jetten M.S.M."/>
            <person name="Mascher T."/>
            <person name="Medema M.H."/>
            <person name="Devos D.P."/>
            <person name="Kaster A.-K."/>
            <person name="Ovreas L."/>
            <person name="Rohde M."/>
            <person name="Galperin M.Y."/>
            <person name="Jogler C."/>
        </authorList>
    </citation>
    <scope>NUCLEOTIDE SEQUENCE [LARGE SCALE GENOMIC DNA]</scope>
    <source>
        <strain evidence="4 5">Pla100</strain>
    </source>
</reference>
<dbReference type="PANTHER" id="PTHR43818:SF5">
    <property type="entry name" value="OXIDOREDUCTASE FAMILY PROTEIN"/>
    <property type="match status" value="1"/>
</dbReference>
<sequence length="429" mass="47073" precursor="true">MSRSIKTRSRRQFLQSSTVAAASSLAIPHFVSASTLGLAGAVAPSDRIVVGGIGIGRRGTYDLGCFLEQDDVQFVAVADVKQSQREAIKARVDAHHNNTDCDTYRDYREVLSREDIDAVLIATGPNWHATAACAAARAGKDIYCEKPCTKNIAQSLQLAETMRRTGVVFQAGTQRRNLPHFEFACMLARTGRLGKLHTVHAQPRGMKAEMSGWLPPQEQPPVDVIDWNTYLGPAAYRPYNEKFLDGFNFEKGGGLVGGGVLEWGSHCVDLCQWAARADSTAAITYSPPENARLTAEYPSGVKLVIRDDGWLPLGSCPVRFEGDEGWIETGDSGKFILSSPELLAGREIEEIGGYPATFHVRDFLDCCRTRSEPRASAEAACYAHITCHAANVALYLGRQVTLDPTTYEFVNDDEANRLRGEALREPYRI</sequence>
<keyword evidence="5" id="KW-1185">Reference proteome</keyword>
<feature type="domain" description="Gfo/Idh/MocA-like oxidoreductase N-terminal" evidence="2">
    <location>
        <begin position="50"/>
        <end position="172"/>
    </location>
</feature>
<accession>A0A5C6AVH4</accession>
<evidence type="ECO:0000256" key="1">
    <source>
        <dbReference type="SAM" id="SignalP"/>
    </source>
</evidence>
<protein>
    <submittedName>
        <fullName evidence="4">4-carboxy-2-hydroxymuconate-6-semialdehyde dehydrogenase</fullName>
        <ecNumber evidence="4">1.1.1.312</ecNumber>
    </submittedName>
</protein>
<evidence type="ECO:0000259" key="3">
    <source>
        <dbReference type="Pfam" id="PF19051"/>
    </source>
</evidence>
<organism evidence="4 5">
    <name type="scientific">Neorhodopirellula pilleata</name>
    <dbReference type="NCBI Taxonomy" id="2714738"/>
    <lineage>
        <taxon>Bacteria</taxon>
        <taxon>Pseudomonadati</taxon>
        <taxon>Planctomycetota</taxon>
        <taxon>Planctomycetia</taxon>
        <taxon>Pirellulales</taxon>
        <taxon>Pirellulaceae</taxon>
        <taxon>Neorhodopirellula</taxon>
    </lineage>
</organism>
<feature type="signal peptide" evidence="1">
    <location>
        <begin position="1"/>
        <end position="33"/>
    </location>
</feature>
<gene>
    <name evidence="4" type="primary">ligC_1</name>
    <name evidence="4" type="ORF">Pla100_09610</name>
</gene>
<feature type="domain" description="Gfo/Idh/MocA-like oxidoreductase bacterial type C-terminal" evidence="3">
    <location>
        <begin position="221"/>
        <end position="428"/>
    </location>
</feature>
<dbReference type="InterPro" id="IPR050463">
    <property type="entry name" value="Gfo/Idh/MocA_oxidrdct_glycsds"/>
</dbReference>
<dbReference type="Gene3D" id="3.40.50.720">
    <property type="entry name" value="NAD(P)-binding Rossmann-like Domain"/>
    <property type="match status" value="1"/>
</dbReference>
<proteinExistence type="predicted"/>
<evidence type="ECO:0000259" key="2">
    <source>
        <dbReference type="Pfam" id="PF01408"/>
    </source>
</evidence>
<feature type="chain" id="PRO_5022903493" evidence="1">
    <location>
        <begin position="34"/>
        <end position="429"/>
    </location>
</feature>